<evidence type="ECO:0000313" key="6">
    <source>
        <dbReference type="Proteomes" id="UP001373714"/>
    </source>
</evidence>
<sequence>MEDQTRPRAPRWRRFVPNLKSTETEGVGGTIIGTETMSSQRSFPENSRVKSEHETSGLGSAVPAPEPKPTGTAWKFEKYNDVGTVRPLIVGAIVVVLGILWSMSSFKSGPVAGLTPSSPIIAIMGETGAGKSSFIKALGGRNSSGAFPKVGHTLNSTTKEVAWYSAVVGSKGFYMLDTPGFDDSYMSDFEILEGLTKELAAIYNSARPLTGIIYVHDVSKEKMGGTSHKSLRTFQKLVGEQSMQNIVLVTTHWRRFFNGDQVKREQELQQTFWGYMIRLGSKILRHDGSRKSAERIVKEILDRKPVVVKIVDEMVNKKMKFGDTDAGGVVTVGLKVLEGKLDSNMAFLNDEITRLKKDKEDAKSAAEERMRELEERWKTSSQKEKQNIEEQMEKLKGEAAKQAKLFNEQLTIVVHEKQQLRYQINDLKKANESLRRRLDEQIQRQKAAEEERKKKEEEGSWVLGLIGVVIWIFGILFLIGLCCGGASS</sequence>
<keyword evidence="6" id="KW-1185">Reference proteome</keyword>
<dbReference type="EMBL" id="JAVHNS010000004">
    <property type="protein sequence ID" value="KAK6358331.1"/>
    <property type="molecule type" value="Genomic_DNA"/>
</dbReference>
<dbReference type="SUPFAM" id="SSF52540">
    <property type="entry name" value="P-loop containing nucleoside triphosphate hydrolases"/>
    <property type="match status" value="1"/>
</dbReference>
<dbReference type="Proteomes" id="UP001373714">
    <property type="component" value="Unassembled WGS sequence"/>
</dbReference>
<keyword evidence="3" id="KW-0472">Membrane</keyword>
<dbReference type="GO" id="GO:0005525">
    <property type="term" value="F:GTP binding"/>
    <property type="evidence" value="ECO:0007669"/>
    <property type="project" value="InterPro"/>
</dbReference>
<evidence type="ECO:0000256" key="1">
    <source>
        <dbReference type="SAM" id="Coils"/>
    </source>
</evidence>
<evidence type="ECO:0000259" key="4">
    <source>
        <dbReference type="Pfam" id="PF01926"/>
    </source>
</evidence>
<proteinExistence type="predicted"/>
<evidence type="ECO:0000256" key="2">
    <source>
        <dbReference type="SAM" id="MobiDB-lite"/>
    </source>
</evidence>
<keyword evidence="3" id="KW-1133">Transmembrane helix</keyword>
<feature type="region of interest" description="Disordered" evidence="2">
    <location>
        <begin position="1"/>
        <end position="70"/>
    </location>
</feature>
<gene>
    <name evidence="5" type="ORF">TWF730_007677</name>
</gene>
<dbReference type="InterPro" id="IPR006073">
    <property type="entry name" value="GTP-bd"/>
</dbReference>
<dbReference type="Gene3D" id="1.10.30.10">
    <property type="entry name" value="High mobility group box domain"/>
    <property type="match status" value="1"/>
</dbReference>
<keyword evidence="3" id="KW-0812">Transmembrane</keyword>
<name>A0AAV9VB36_9PEZI</name>
<dbReference type="Gene3D" id="3.40.50.300">
    <property type="entry name" value="P-loop containing nucleotide triphosphate hydrolases"/>
    <property type="match status" value="1"/>
</dbReference>
<dbReference type="Pfam" id="PF01926">
    <property type="entry name" value="MMR_HSR1"/>
    <property type="match status" value="1"/>
</dbReference>
<feature type="transmembrane region" description="Helical" evidence="3">
    <location>
        <begin position="84"/>
        <end position="103"/>
    </location>
</feature>
<dbReference type="AlphaFoldDB" id="A0AAV9VB36"/>
<evidence type="ECO:0000256" key="3">
    <source>
        <dbReference type="SAM" id="Phobius"/>
    </source>
</evidence>
<organism evidence="5 6">
    <name type="scientific">Orbilia blumenaviensis</name>
    <dbReference type="NCBI Taxonomy" id="1796055"/>
    <lineage>
        <taxon>Eukaryota</taxon>
        <taxon>Fungi</taxon>
        <taxon>Dikarya</taxon>
        <taxon>Ascomycota</taxon>
        <taxon>Pezizomycotina</taxon>
        <taxon>Orbiliomycetes</taxon>
        <taxon>Orbiliales</taxon>
        <taxon>Orbiliaceae</taxon>
        <taxon>Orbilia</taxon>
    </lineage>
</organism>
<accession>A0AAV9VB36</accession>
<evidence type="ECO:0000313" key="5">
    <source>
        <dbReference type="EMBL" id="KAK6358331.1"/>
    </source>
</evidence>
<feature type="domain" description="G" evidence="4">
    <location>
        <begin position="121"/>
        <end position="222"/>
    </location>
</feature>
<reference evidence="5 6" key="1">
    <citation type="submission" date="2019-10" db="EMBL/GenBank/DDBJ databases">
        <authorList>
            <person name="Palmer J.M."/>
        </authorList>
    </citation>
    <scope>NUCLEOTIDE SEQUENCE [LARGE SCALE GENOMIC DNA]</scope>
    <source>
        <strain evidence="5 6">TWF730</strain>
    </source>
</reference>
<feature type="transmembrane region" description="Helical" evidence="3">
    <location>
        <begin position="461"/>
        <end position="487"/>
    </location>
</feature>
<comment type="caution">
    <text evidence="5">The sequence shown here is derived from an EMBL/GenBank/DDBJ whole genome shotgun (WGS) entry which is preliminary data.</text>
</comment>
<dbReference type="InterPro" id="IPR036910">
    <property type="entry name" value="HMG_box_dom_sf"/>
</dbReference>
<feature type="coiled-coil region" evidence="1">
    <location>
        <begin position="345"/>
        <end position="458"/>
    </location>
</feature>
<dbReference type="CDD" id="cd00882">
    <property type="entry name" value="Ras_like_GTPase"/>
    <property type="match status" value="1"/>
</dbReference>
<dbReference type="SUPFAM" id="SSF47095">
    <property type="entry name" value="HMG-box"/>
    <property type="match status" value="1"/>
</dbReference>
<dbReference type="InterPro" id="IPR027417">
    <property type="entry name" value="P-loop_NTPase"/>
</dbReference>
<protein>
    <recommendedName>
        <fullName evidence="4">G domain-containing protein</fullName>
    </recommendedName>
</protein>
<keyword evidence="1" id="KW-0175">Coiled coil</keyword>